<keyword evidence="4" id="KW-1185">Reference proteome</keyword>
<evidence type="ECO:0000313" key="4">
    <source>
        <dbReference type="Proteomes" id="UP001497516"/>
    </source>
</evidence>
<dbReference type="AlphaFoldDB" id="A0AAV2CAQ8"/>
<feature type="region of interest" description="Disordered" evidence="1">
    <location>
        <begin position="94"/>
        <end position="114"/>
    </location>
</feature>
<proteinExistence type="predicted"/>
<dbReference type="PANTHER" id="PTHR34710:SF20">
    <property type="entry name" value="OS10G0550200 PROTEIN"/>
    <property type="match status" value="1"/>
</dbReference>
<feature type="domain" description="DUF3615" evidence="2">
    <location>
        <begin position="46"/>
        <end position="167"/>
    </location>
</feature>
<sequence length="183" mass="20245">MGDNLDLDAPDREPYQLEYWSDEERVSAEDPECQEILKNQTRSAAAVALESYYKREGVQYVLDEPLRSFCFLLDGVVVCHAIFTAKKVELVVSDDKDDSGSSSSSSGSSLSSPTTPASELFFAETAQVIGRDLVVTCCEIMNPSSEPDSVRDGCLYCGKRRDPVLYHPLGGKWKYGCQAAFKF</sequence>
<dbReference type="InterPro" id="IPR022059">
    <property type="entry name" value="DUF3615"/>
</dbReference>
<accession>A0AAV2CAQ8</accession>
<evidence type="ECO:0000256" key="1">
    <source>
        <dbReference type="SAM" id="MobiDB-lite"/>
    </source>
</evidence>
<reference evidence="3 4" key="1">
    <citation type="submission" date="2024-04" db="EMBL/GenBank/DDBJ databases">
        <authorList>
            <person name="Fracassetti M."/>
        </authorList>
    </citation>
    <scope>NUCLEOTIDE SEQUENCE [LARGE SCALE GENOMIC DNA]</scope>
</reference>
<dbReference type="PANTHER" id="PTHR34710">
    <property type="entry name" value="OS03G0834100 PROTEIN"/>
    <property type="match status" value="1"/>
</dbReference>
<evidence type="ECO:0000313" key="3">
    <source>
        <dbReference type="EMBL" id="CAL1353563.1"/>
    </source>
</evidence>
<evidence type="ECO:0000259" key="2">
    <source>
        <dbReference type="Pfam" id="PF12274"/>
    </source>
</evidence>
<gene>
    <name evidence="3" type="ORF">LTRI10_LOCUS1458</name>
</gene>
<dbReference type="EMBL" id="OZ034813">
    <property type="protein sequence ID" value="CAL1353563.1"/>
    <property type="molecule type" value="Genomic_DNA"/>
</dbReference>
<feature type="compositionally biased region" description="Low complexity" evidence="1">
    <location>
        <begin position="100"/>
        <end position="112"/>
    </location>
</feature>
<dbReference type="Pfam" id="PF12274">
    <property type="entry name" value="DUF3615"/>
    <property type="match status" value="1"/>
</dbReference>
<dbReference type="Proteomes" id="UP001497516">
    <property type="component" value="Chromosome 1"/>
</dbReference>
<protein>
    <recommendedName>
        <fullName evidence="2">DUF3615 domain-containing protein</fullName>
    </recommendedName>
</protein>
<name>A0AAV2CAQ8_9ROSI</name>
<organism evidence="3 4">
    <name type="scientific">Linum trigynum</name>
    <dbReference type="NCBI Taxonomy" id="586398"/>
    <lineage>
        <taxon>Eukaryota</taxon>
        <taxon>Viridiplantae</taxon>
        <taxon>Streptophyta</taxon>
        <taxon>Embryophyta</taxon>
        <taxon>Tracheophyta</taxon>
        <taxon>Spermatophyta</taxon>
        <taxon>Magnoliopsida</taxon>
        <taxon>eudicotyledons</taxon>
        <taxon>Gunneridae</taxon>
        <taxon>Pentapetalae</taxon>
        <taxon>rosids</taxon>
        <taxon>fabids</taxon>
        <taxon>Malpighiales</taxon>
        <taxon>Linaceae</taxon>
        <taxon>Linum</taxon>
    </lineage>
</organism>